<evidence type="ECO:0000313" key="2">
    <source>
        <dbReference type="EMBL" id="GBN40679.1"/>
    </source>
</evidence>
<dbReference type="AlphaFoldDB" id="A0A4Y2NPX1"/>
<proteinExistence type="predicted"/>
<name>A0A4Y2NPX1_ARAVE</name>
<dbReference type="EMBL" id="BGPR01009540">
    <property type="protein sequence ID" value="GBN40679.1"/>
    <property type="molecule type" value="Genomic_DNA"/>
</dbReference>
<evidence type="ECO:0000313" key="3">
    <source>
        <dbReference type="Proteomes" id="UP000499080"/>
    </source>
</evidence>
<feature type="region of interest" description="Disordered" evidence="1">
    <location>
        <begin position="81"/>
        <end position="101"/>
    </location>
</feature>
<dbReference type="Proteomes" id="UP000499080">
    <property type="component" value="Unassembled WGS sequence"/>
</dbReference>
<keyword evidence="3" id="KW-1185">Reference proteome</keyword>
<protein>
    <submittedName>
        <fullName evidence="2">Uncharacterized protein</fullName>
    </submittedName>
</protein>
<sequence length="153" mass="17362">MDEETPITEITDIATDAASIFAKLRRQSNLIKVLTKNTANASRLETDLMHDPALHAGINHHMTCWQKELNSLESEFLTKHLTPTQSSQTPKNKKNEKPFEFPPKRLTAKLIPQLENNKANPFVDNNKFQNLETDQDDGQDMAKASAMPYTLRT</sequence>
<gene>
    <name evidence="2" type="ORF">AVEN_62463_1</name>
</gene>
<evidence type="ECO:0000256" key="1">
    <source>
        <dbReference type="SAM" id="MobiDB-lite"/>
    </source>
</evidence>
<reference evidence="2 3" key="1">
    <citation type="journal article" date="2019" name="Sci. Rep.">
        <title>Orb-weaving spider Araneus ventricosus genome elucidates the spidroin gene catalogue.</title>
        <authorList>
            <person name="Kono N."/>
            <person name="Nakamura H."/>
            <person name="Ohtoshi R."/>
            <person name="Moran D.A.P."/>
            <person name="Shinohara A."/>
            <person name="Yoshida Y."/>
            <person name="Fujiwara M."/>
            <person name="Mori M."/>
            <person name="Tomita M."/>
            <person name="Arakawa K."/>
        </authorList>
    </citation>
    <scope>NUCLEOTIDE SEQUENCE [LARGE SCALE GENOMIC DNA]</scope>
</reference>
<feature type="region of interest" description="Disordered" evidence="1">
    <location>
        <begin position="118"/>
        <end position="153"/>
    </location>
</feature>
<accession>A0A4Y2NPX1</accession>
<comment type="caution">
    <text evidence="2">The sequence shown here is derived from an EMBL/GenBank/DDBJ whole genome shotgun (WGS) entry which is preliminary data.</text>
</comment>
<organism evidence="2 3">
    <name type="scientific">Araneus ventricosus</name>
    <name type="common">Orbweaver spider</name>
    <name type="synonym">Epeira ventricosa</name>
    <dbReference type="NCBI Taxonomy" id="182803"/>
    <lineage>
        <taxon>Eukaryota</taxon>
        <taxon>Metazoa</taxon>
        <taxon>Ecdysozoa</taxon>
        <taxon>Arthropoda</taxon>
        <taxon>Chelicerata</taxon>
        <taxon>Arachnida</taxon>
        <taxon>Araneae</taxon>
        <taxon>Araneomorphae</taxon>
        <taxon>Entelegynae</taxon>
        <taxon>Araneoidea</taxon>
        <taxon>Araneidae</taxon>
        <taxon>Araneus</taxon>
    </lineage>
</organism>